<evidence type="ECO:0000313" key="1">
    <source>
        <dbReference type="EMBL" id="TWI21490.1"/>
    </source>
</evidence>
<accession>A0A562MNQ7</accession>
<sequence>MNVNCYGKFIFTKLTFSRRNLSLTNILFPQSAVTAILAVSEFGPDWRLHRGSVMSISNPLTALGQSALERTKASHALDSDAAHFYHGWARSDHSDVGREEYCAPTVVAELASAVQTEYLSKDRAATEIVDVGCGTGLVGGQLKRLGFSCPTDSTSQIRWRRRLGRLASAAMSKAVWSSTGPSPIRVLRHYGLLHRFHARARPTPRTARTGSRHSFERFRYHKYS</sequence>
<organism evidence="1 2">
    <name type="scientific">Mesorhizobium tianshanense</name>
    <dbReference type="NCBI Taxonomy" id="39844"/>
    <lineage>
        <taxon>Bacteria</taxon>
        <taxon>Pseudomonadati</taxon>
        <taxon>Pseudomonadota</taxon>
        <taxon>Alphaproteobacteria</taxon>
        <taxon>Hyphomicrobiales</taxon>
        <taxon>Phyllobacteriaceae</taxon>
        <taxon>Mesorhizobium</taxon>
    </lineage>
</organism>
<name>A0A562MNQ7_9HYPH</name>
<comment type="caution">
    <text evidence="1">The sequence shown here is derived from an EMBL/GenBank/DDBJ whole genome shotgun (WGS) entry which is preliminary data.</text>
</comment>
<proteinExistence type="predicted"/>
<protein>
    <recommendedName>
        <fullName evidence="3">Methyltransferase family protein</fullName>
    </recommendedName>
</protein>
<evidence type="ECO:0008006" key="3">
    <source>
        <dbReference type="Google" id="ProtNLM"/>
    </source>
</evidence>
<dbReference type="EMBL" id="VLKT01000072">
    <property type="protein sequence ID" value="TWI21490.1"/>
    <property type="molecule type" value="Genomic_DNA"/>
</dbReference>
<evidence type="ECO:0000313" key="2">
    <source>
        <dbReference type="Proteomes" id="UP000317122"/>
    </source>
</evidence>
<gene>
    <name evidence="1" type="ORF">IQ26_06863</name>
</gene>
<reference evidence="1 2" key="1">
    <citation type="journal article" date="2015" name="Stand. Genomic Sci.">
        <title>Genomic Encyclopedia of Bacterial and Archaeal Type Strains, Phase III: the genomes of soil and plant-associated and newly described type strains.</title>
        <authorList>
            <person name="Whitman W.B."/>
            <person name="Woyke T."/>
            <person name="Klenk H.P."/>
            <person name="Zhou Y."/>
            <person name="Lilburn T.G."/>
            <person name="Beck B.J."/>
            <person name="De Vos P."/>
            <person name="Vandamme P."/>
            <person name="Eisen J.A."/>
            <person name="Garrity G."/>
            <person name="Hugenholtz P."/>
            <person name="Kyrpides N.C."/>
        </authorList>
    </citation>
    <scope>NUCLEOTIDE SEQUENCE [LARGE SCALE GENOMIC DNA]</scope>
    <source>
        <strain evidence="1 2">CGMCC 1.2546</strain>
    </source>
</reference>
<keyword evidence="2" id="KW-1185">Reference proteome</keyword>
<dbReference type="AlphaFoldDB" id="A0A562MNQ7"/>
<dbReference type="Proteomes" id="UP000317122">
    <property type="component" value="Unassembled WGS sequence"/>
</dbReference>